<proteinExistence type="inferred from homology"/>
<dbReference type="STRING" id="1214573.A0A0G2IES6"/>
<name>A0A0G2IES6_9PEZI</name>
<dbReference type="Pfam" id="PF06330">
    <property type="entry name" value="TRI5"/>
    <property type="match status" value="1"/>
</dbReference>
<comment type="similarity">
    <text evidence="1">Belongs to the trichodiene synthase family.</text>
</comment>
<organism evidence="3 4">
    <name type="scientific">Diaporthe ampelina</name>
    <dbReference type="NCBI Taxonomy" id="1214573"/>
    <lineage>
        <taxon>Eukaryota</taxon>
        <taxon>Fungi</taxon>
        <taxon>Dikarya</taxon>
        <taxon>Ascomycota</taxon>
        <taxon>Pezizomycotina</taxon>
        <taxon>Sordariomycetes</taxon>
        <taxon>Sordariomycetidae</taxon>
        <taxon>Diaporthales</taxon>
        <taxon>Diaporthaceae</taxon>
        <taxon>Diaporthe</taxon>
    </lineage>
</organism>
<evidence type="ECO:0000256" key="1">
    <source>
        <dbReference type="ARBA" id="ARBA00007946"/>
    </source>
</evidence>
<protein>
    <submittedName>
        <fullName evidence="3">Putative trichodiene synthase</fullName>
    </submittedName>
</protein>
<dbReference type="Gene3D" id="1.10.600.10">
    <property type="entry name" value="Farnesyl Diphosphate Synthase"/>
    <property type="match status" value="1"/>
</dbReference>
<gene>
    <name evidence="3" type="ORF">UCDDA912_g01572</name>
</gene>
<dbReference type="OrthoDB" id="2998174at2759"/>
<sequence length="275" mass="30847">MQAKPRVLQAAINAIMPLIVYSWAKVSIGQMADLSVQFTFALLLDDSNDGRGAGMESFFQDLVEHLHRPQRNAHYGPFCSLSLFRSALDWSTCAHNHPQFLRRLNGLGQFVGASLFPGTQARERELMLQITSAMPHLEHFEIFVNDVGSVYQEFDRVDGQATLVRNYVRCGPQVSIKEGLDHIASDAIARSEILRRAFCDNKDMDPHVAARVEAFYQGYFTWHLSDPPYRLRELGDRGGDSAAARRFRDYLVAGAQAAVDAEHWAYPSIAVMAEA</sequence>
<dbReference type="InterPro" id="IPR024652">
    <property type="entry name" value="Trichodiene_synth"/>
</dbReference>
<keyword evidence="4" id="KW-1185">Reference proteome</keyword>
<dbReference type="Proteomes" id="UP000034680">
    <property type="component" value="Unassembled WGS sequence"/>
</dbReference>
<reference evidence="3 4" key="2">
    <citation type="submission" date="2015-05" db="EMBL/GenBank/DDBJ databases">
        <authorList>
            <person name="Morales-Cruz A."/>
            <person name="Amrine K.C."/>
            <person name="Cantu D."/>
        </authorList>
    </citation>
    <scope>NUCLEOTIDE SEQUENCE [LARGE SCALE GENOMIC DNA]</scope>
    <source>
        <strain evidence="3">DA912</strain>
    </source>
</reference>
<evidence type="ECO:0000256" key="2">
    <source>
        <dbReference type="ARBA" id="ARBA00023239"/>
    </source>
</evidence>
<evidence type="ECO:0000313" key="3">
    <source>
        <dbReference type="EMBL" id="KKY38255.1"/>
    </source>
</evidence>
<evidence type="ECO:0000313" key="4">
    <source>
        <dbReference type="Proteomes" id="UP000034680"/>
    </source>
</evidence>
<dbReference type="AlphaFoldDB" id="A0A0G2IES6"/>
<reference evidence="3 4" key="1">
    <citation type="submission" date="2015-05" db="EMBL/GenBank/DDBJ databases">
        <title>Distinctive expansion of gene families associated with plant cell wall degradation and secondary metabolism in the genomes of grapevine trunk pathogens.</title>
        <authorList>
            <person name="Lawrence D.P."/>
            <person name="Travadon R."/>
            <person name="Rolshausen P.E."/>
            <person name="Baumgartner K."/>
        </authorList>
    </citation>
    <scope>NUCLEOTIDE SEQUENCE [LARGE SCALE GENOMIC DNA]</scope>
    <source>
        <strain evidence="3">DA912</strain>
    </source>
</reference>
<dbReference type="SUPFAM" id="SSF48576">
    <property type="entry name" value="Terpenoid synthases"/>
    <property type="match status" value="1"/>
</dbReference>
<accession>A0A0G2IES6</accession>
<dbReference type="InterPro" id="IPR008949">
    <property type="entry name" value="Isoprenoid_synthase_dom_sf"/>
</dbReference>
<comment type="caution">
    <text evidence="3">The sequence shown here is derived from an EMBL/GenBank/DDBJ whole genome shotgun (WGS) entry which is preliminary data.</text>
</comment>
<dbReference type="EMBL" id="LCUC01000059">
    <property type="protein sequence ID" value="KKY38255.1"/>
    <property type="molecule type" value="Genomic_DNA"/>
</dbReference>
<keyword evidence="2" id="KW-0456">Lyase</keyword>
<dbReference type="GO" id="GO:0016838">
    <property type="term" value="F:carbon-oxygen lyase activity, acting on phosphates"/>
    <property type="evidence" value="ECO:0007669"/>
    <property type="project" value="InterPro"/>
</dbReference>